<dbReference type="EMBL" id="JXXN02005283">
    <property type="protein sequence ID" value="THD19998.1"/>
    <property type="molecule type" value="Genomic_DNA"/>
</dbReference>
<evidence type="ECO:0000256" key="5">
    <source>
        <dbReference type="ARBA" id="ARBA00022692"/>
    </source>
</evidence>
<dbReference type="PANTHER" id="PTHR10896">
    <property type="entry name" value="GALACTOSYLGALACTOSYLXYLOSYLPROTEIN 3-BETA-GLUCURONOSYLTRANSFERASE BETA-1,3-GLUCURONYLTRANSFERASE"/>
    <property type="match status" value="1"/>
</dbReference>
<evidence type="ECO:0000256" key="4">
    <source>
        <dbReference type="ARBA" id="ARBA00022679"/>
    </source>
</evidence>
<evidence type="ECO:0000313" key="17">
    <source>
        <dbReference type="EMBL" id="THD19998.1"/>
    </source>
</evidence>
<organism evidence="17 18">
    <name type="scientific">Fasciola hepatica</name>
    <name type="common">Liver fluke</name>
    <dbReference type="NCBI Taxonomy" id="6192"/>
    <lineage>
        <taxon>Eukaryota</taxon>
        <taxon>Metazoa</taxon>
        <taxon>Spiralia</taxon>
        <taxon>Lophotrochozoa</taxon>
        <taxon>Platyhelminthes</taxon>
        <taxon>Trematoda</taxon>
        <taxon>Digenea</taxon>
        <taxon>Plagiorchiida</taxon>
        <taxon>Echinostomata</taxon>
        <taxon>Echinostomatoidea</taxon>
        <taxon>Fasciolidae</taxon>
        <taxon>Fasciola</taxon>
    </lineage>
</organism>
<dbReference type="EC" id="2.4.1.135" evidence="3 16"/>
<evidence type="ECO:0000256" key="7">
    <source>
        <dbReference type="ARBA" id="ARBA00022968"/>
    </source>
</evidence>
<gene>
    <name evidence="17" type="ORF">D915_009361</name>
</gene>
<comment type="cofactor">
    <cofactor evidence="14 16">
        <name>Mn(2+)</name>
        <dbReference type="ChEBI" id="CHEBI:29035"/>
    </cofactor>
</comment>
<reference evidence="17" key="1">
    <citation type="submission" date="2019-03" db="EMBL/GenBank/DDBJ databases">
        <title>Improved annotation for the trematode Fasciola hepatica.</title>
        <authorList>
            <person name="Choi Y.-J."/>
            <person name="Martin J."/>
            <person name="Mitreva M."/>
        </authorList>
    </citation>
    <scope>NUCLEOTIDE SEQUENCE [LARGE SCALE GENOMIC DNA]</scope>
</reference>
<dbReference type="Gene3D" id="3.90.550.10">
    <property type="entry name" value="Spore Coat Polysaccharide Biosynthesis Protein SpsA, Chain A"/>
    <property type="match status" value="1"/>
</dbReference>
<comment type="subcellular location">
    <subcellularLocation>
        <location evidence="16">Golgi apparatus membrane</location>
        <topology evidence="16">Single-pass type II membrane protein</topology>
    </subcellularLocation>
    <subcellularLocation>
        <location evidence="1">Membrane</location>
        <topology evidence="1">Single-pass type II membrane protein</topology>
    </subcellularLocation>
</comment>
<keyword evidence="11 14" id="KW-0464">Manganese</keyword>
<dbReference type="Pfam" id="PF03360">
    <property type="entry name" value="Glyco_transf_43"/>
    <property type="match status" value="1"/>
</dbReference>
<comment type="similarity">
    <text evidence="2 16">Belongs to the glycosyltransferase 43 family.</text>
</comment>
<keyword evidence="9" id="KW-0472">Membrane</keyword>
<evidence type="ECO:0000313" key="18">
    <source>
        <dbReference type="Proteomes" id="UP000230066"/>
    </source>
</evidence>
<dbReference type="GO" id="GO:0050650">
    <property type="term" value="P:chondroitin sulfate proteoglycan biosynthetic process"/>
    <property type="evidence" value="ECO:0007669"/>
    <property type="project" value="TreeGrafter"/>
</dbReference>
<comment type="caution">
    <text evidence="17">The sequence shown here is derived from an EMBL/GenBank/DDBJ whole genome shotgun (WGS) entry which is preliminary data.</text>
</comment>
<dbReference type="Proteomes" id="UP000230066">
    <property type="component" value="Unassembled WGS sequence"/>
</dbReference>
<keyword evidence="5" id="KW-0812">Transmembrane</keyword>
<feature type="binding site" evidence="14">
    <location>
        <position position="133"/>
    </location>
    <ligand>
        <name>Mn(2+)</name>
        <dbReference type="ChEBI" id="CHEBI:29035"/>
    </ligand>
</feature>
<dbReference type="GO" id="GO:0015018">
    <property type="term" value="F:galactosylgalactosylxylosylprotein 3-beta-glucuronosyltransferase activity"/>
    <property type="evidence" value="ECO:0007669"/>
    <property type="project" value="UniProtKB-UniRule"/>
</dbReference>
<dbReference type="FunFam" id="3.90.550.10:FF:000044">
    <property type="entry name" value="Galactosylgalactosylxylosylprotein 3-beta-glucuronosyltransferase"/>
    <property type="match status" value="1"/>
</dbReference>
<keyword evidence="18" id="KW-1185">Reference proteome</keyword>
<keyword evidence="7 16" id="KW-0735">Signal-anchor</keyword>
<name>A0A4E0RDX4_FASHE</name>
<dbReference type="AlphaFoldDB" id="A0A4E0RDX4"/>
<evidence type="ECO:0000256" key="10">
    <source>
        <dbReference type="ARBA" id="ARBA00023180"/>
    </source>
</evidence>
<dbReference type="CDD" id="cd00218">
    <property type="entry name" value="GlcAT-I"/>
    <property type="match status" value="1"/>
</dbReference>
<keyword evidence="16" id="KW-0333">Golgi apparatus</keyword>
<evidence type="ECO:0000256" key="11">
    <source>
        <dbReference type="ARBA" id="ARBA00023211"/>
    </source>
</evidence>
<protein>
    <recommendedName>
        <fullName evidence="3 16">Galactosylgalactosylxylosylprotein 3-beta-glucuronosyltransferase</fullName>
        <ecNumber evidence="3 16">2.4.1.135</ecNumber>
    </recommendedName>
</protein>
<dbReference type="InterPro" id="IPR005027">
    <property type="entry name" value="Glyco_trans_43"/>
</dbReference>
<keyword evidence="4 16" id="KW-0808">Transferase</keyword>
<dbReference type="SUPFAM" id="SSF53448">
    <property type="entry name" value="Nucleotide-diphospho-sugar transferases"/>
    <property type="match status" value="1"/>
</dbReference>
<feature type="active site" description="Proton donor/acceptor" evidence="13">
    <location>
        <position position="221"/>
    </location>
</feature>
<evidence type="ECO:0000256" key="6">
    <source>
        <dbReference type="ARBA" id="ARBA00022723"/>
    </source>
</evidence>
<dbReference type="GO" id="GO:0046872">
    <property type="term" value="F:metal ion binding"/>
    <property type="evidence" value="ECO:0007669"/>
    <property type="project" value="UniProtKB-KW"/>
</dbReference>
<evidence type="ECO:0000256" key="16">
    <source>
        <dbReference type="RuleBase" id="RU363127"/>
    </source>
</evidence>
<evidence type="ECO:0000256" key="15">
    <source>
        <dbReference type="PIRSR" id="PIRSR605027-4"/>
    </source>
</evidence>
<keyword evidence="10" id="KW-0325">Glycoprotein</keyword>
<comment type="pathway">
    <text evidence="16">Protein modification; protein glycosylation.</text>
</comment>
<accession>A0A4E0RDX4</accession>
<dbReference type="InterPro" id="IPR029044">
    <property type="entry name" value="Nucleotide-diphossugar_trans"/>
</dbReference>
<proteinExistence type="inferred from homology"/>
<evidence type="ECO:0000256" key="9">
    <source>
        <dbReference type="ARBA" id="ARBA00023136"/>
    </source>
</evidence>
<evidence type="ECO:0000256" key="12">
    <source>
        <dbReference type="ARBA" id="ARBA00047979"/>
    </source>
</evidence>
<evidence type="ECO:0000256" key="1">
    <source>
        <dbReference type="ARBA" id="ARBA00004606"/>
    </source>
</evidence>
<evidence type="ECO:0000256" key="3">
    <source>
        <dbReference type="ARBA" id="ARBA00012641"/>
    </source>
</evidence>
<evidence type="ECO:0000256" key="2">
    <source>
        <dbReference type="ARBA" id="ARBA00007706"/>
    </source>
</evidence>
<keyword evidence="6 14" id="KW-0479">Metal-binding</keyword>
<comment type="catalytic activity">
    <reaction evidence="12 16">
        <text>3-O-(beta-D-galactosyl-(1-&gt;3)-beta-D-galactosyl-(1-&gt;4)-beta-D-xylosyl)-L-seryl-[protein] + UDP-alpha-D-glucuronate = 3-O-(beta-D-GlcA-(1-&gt;3)-beta-D-Gal-(1-&gt;3)-beta-D-Gal-(1-&gt;4)-beta-D-Xyl)-L-seryl-[protein] + UDP + H(+)</text>
        <dbReference type="Rhea" id="RHEA:24168"/>
        <dbReference type="Rhea" id="RHEA-COMP:12571"/>
        <dbReference type="Rhea" id="RHEA-COMP:12573"/>
        <dbReference type="ChEBI" id="CHEBI:15378"/>
        <dbReference type="ChEBI" id="CHEBI:58052"/>
        <dbReference type="ChEBI" id="CHEBI:58223"/>
        <dbReference type="ChEBI" id="CHEBI:132090"/>
        <dbReference type="ChEBI" id="CHEBI:132093"/>
        <dbReference type="EC" id="2.4.1.135"/>
    </reaction>
</comment>
<dbReference type="GO" id="GO:0005975">
    <property type="term" value="P:carbohydrate metabolic process"/>
    <property type="evidence" value="ECO:0007669"/>
    <property type="project" value="TreeGrafter"/>
</dbReference>
<evidence type="ECO:0000256" key="13">
    <source>
        <dbReference type="PIRSR" id="PIRSR605027-1"/>
    </source>
</evidence>
<evidence type="ECO:0000256" key="14">
    <source>
        <dbReference type="PIRSR" id="PIRSR605027-3"/>
    </source>
</evidence>
<dbReference type="PANTHER" id="PTHR10896:SF65">
    <property type="entry name" value="GALACTOSYLGALACTOSYLXYLOSYLPROTEIN 3-BETA-GLUCURONOSYLTRANSFERASE 3"/>
    <property type="match status" value="1"/>
</dbReference>
<dbReference type="GO" id="GO:0000139">
    <property type="term" value="C:Golgi membrane"/>
    <property type="evidence" value="ECO:0007669"/>
    <property type="project" value="UniProtKB-SubCell"/>
</dbReference>
<sequence length="278" mass="32138">MSTDEKPVDAQHLSVVRTGSVKLFILTATYKRLVQKAELTRLCNTLRNVRDVHWIVVEDGSSKLNSTAFLLAKCGIPYTYLNAETPPQERMRNNEPYWWRPKGIAQRNLGLQWIRRTLVYGRDRGVLYIADDDNTYDIQLFEEIRSTKRVSTWPVAFAGELPWEGCVTSQKNRTSITRMWTAYKPDRPFPIDMAGFAVNTDLILKHNHANFDYNRPRGMQESQFLIDLGLSHWSEMEPKANGCQQILVWHTRTADPLLATWRRLESQGVLVPPMEDTV</sequence>
<dbReference type="UniPathway" id="UPA00378"/>
<keyword evidence="8" id="KW-1133">Transmembrane helix</keyword>
<feature type="site" description="Interaction with galactose moiety of substrate glycoprotein" evidence="15">
    <location>
        <position position="164"/>
    </location>
</feature>
<evidence type="ECO:0000256" key="8">
    <source>
        <dbReference type="ARBA" id="ARBA00022989"/>
    </source>
</evidence>